<evidence type="ECO:0000259" key="7">
    <source>
        <dbReference type="Pfam" id="PF00441"/>
    </source>
</evidence>
<reference evidence="10 11" key="1">
    <citation type="journal article" date="2015" name="Antonie Van Leeuwenhoek">
        <title>Pseudooceanicola atlanticus gen. nov. sp. nov., isolated from surface seawater of the Atlantic Ocean and reclassification of Oceanicola batsensis, Oceanicola marinus, Oceanicola nitratireducens, Oceanicola nanhaiensis, Oceanicola antarcticus and Oceanicola flagellatus, as Pseudooceanicola batsensis comb. nov., Pseudooceanicola marinus comb. nov., Pseudooceanicola nitratireducens comb. nov., Pseudooceanicola nanhaiensis comb. nov., Pseudooceanicola antarcticus comb. nov., and Pseudooceanicola flagellatus comb. nov.</title>
        <authorList>
            <person name="Lai Q."/>
            <person name="Li G."/>
            <person name="Liu X."/>
            <person name="Du Y."/>
            <person name="Sun F."/>
            <person name="Shao Z."/>
        </authorList>
    </citation>
    <scope>NUCLEOTIDE SEQUENCE [LARGE SCALE GENOMIC DNA]</scope>
    <source>
        <strain evidence="10 11">22II-s11g</strain>
    </source>
</reference>
<feature type="domain" description="Acyl-CoA dehydrogenase/oxidase C-terminal" evidence="7">
    <location>
        <begin position="237"/>
        <end position="390"/>
    </location>
</feature>
<sequence length="396" mass="43917">MNIQDAPALSGFRATVRSWLAYNFPPSLAGRSEEMALIQPLYPEGEDWAAWKTAMADKGWGVPTWPKELGGGGLTKAEARVLAEEMAQIGAYSPIGGMAQNMFGPTLLEFGTEEQKKRHIPPVARGEIRWCQGYSEPGAGSDLASLQTRAEDKGDHYLVNGQKIWTSGSVHAHWCFCLVRTDRSKKHEGISFLLIDMASPGIEVRPLLLMSGNSTFGEVFFTDVKVPKENLVGGLTEGWTIAKRLMQHERSGIGARKQTHGEMRPVDVVAKEYVGRDSEGRIADYDLRSRITRHKMWERAHRLTVERVAEESKAGPSTATSVLKNAGSIMLQTRGELLLEIMGMKGLGWYGEGYSETELETLRVTLQNKAHSIYGGTYEIQNNIIAKRILGMQDHQ</sequence>
<dbReference type="FunFam" id="2.40.110.10:FF:000011">
    <property type="entry name" value="Acyl-CoA dehydrogenase FadE34"/>
    <property type="match status" value="1"/>
</dbReference>
<organism evidence="10 11">
    <name type="scientific">Pseudooceanicola atlanticus</name>
    <dbReference type="NCBI Taxonomy" id="1461694"/>
    <lineage>
        <taxon>Bacteria</taxon>
        <taxon>Pseudomonadati</taxon>
        <taxon>Pseudomonadota</taxon>
        <taxon>Alphaproteobacteria</taxon>
        <taxon>Rhodobacterales</taxon>
        <taxon>Paracoccaceae</taxon>
        <taxon>Pseudooceanicola</taxon>
    </lineage>
</organism>
<dbReference type="InterPro" id="IPR009100">
    <property type="entry name" value="AcylCoA_DH/oxidase_NM_dom_sf"/>
</dbReference>
<gene>
    <name evidence="10" type="ORF">ATO9_15600</name>
</gene>
<evidence type="ECO:0000259" key="8">
    <source>
        <dbReference type="Pfam" id="PF02770"/>
    </source>
</evidence>
<dbReference type="Pfam" id="PF00441">
    <property type="entry name" value="Acyl-CoA_dh_1"/>
    <property type="match status" value="1"/>
</dbReference>
<comment type="caution">
    <text evidence="10">The sequence shown here is derived from an EMBL/GenBank/DDBJ whole genome shotgun (WGS) entry which is preliminary data.</text>
</comment>
<dbReference type="InterPro" id="IPR037069">
    <property type="entry name" value="AcylCoA_DH/ox_N_sf"/>
</dbReference>
<evidence type="ECO:0000256" key="6">
    <source>
        <dbReference type="RuleBase" id="RU362125"/>
    </source>
</evidence>
<evidence type="ECO:0000256" key="3">
    <source>
        <dbReference type="ARBA" id="ARBA00022630"/>
    </source>
</evidence>
<feature type="domain" description="Acyl-CoA dehydrogenase/oxidase N-terminal" evidence="9">
    <location>
        <begin position="12"/>
        <end position="127"/>
    </location>
</feature>
<dbReference type="Proteomes" id="UP000030004">
    <property type="component" value="Unassembled WGS sequence"/>
</dbReference>
<dbReference type="InterPro" id="IPR009075">
    <property type="entry name" value="AcylCo_DH/oxidase_C"/>
</dbReference>
<keyword evidence="5 6" id="KW-0560">Oxidoreductase</keyword>
<dbReference type="PANTHER" id="PTHR43292:SF3">
    <property type="entry name" value="ACYL-COA DEHYDROGENASE FADE29"/>
    <property type="match status" value="1"/>
</dbReference>
<dbReference type="Gene3D" id="2.40.110.10">
    <property type="entry name" value="Butyryl-CoA Dehydrogenase, subunit A, domain 2"/>
    <property type="match status" value="1"/>
</dbReference>
<dbReference type="GO" id="GO:0016627">
    <property type="term" value="F:oxidoreductase activity, acting on the CH-CH group of donors"/>
    <property type="evidence" value="ECO:0007669"/>
    <property type="project" value="InterPro"/>
</dbReference>
<evidence type="ECO:0000256" key="4">
    <source>
        <dbReference type="ARBA" id="ARBA00022827"/>
    </source>
</evidence>
<accession>A0A0A0EC41</accession>
<evidence type="ECO:0000256" key="5">
    <source>
        <dbReference type="ARBA" id="ARBA00023002"/>
    </source>
</evidence>
<comment type="similarity">
    <text evidence="2 6">Belongs to the acyl-CoA dehydrogenase family.</text>
</comment>
<dbReference type="InterPro" id="IPR052161">
    <property type="entry name" value="Mycobact_Acyl-CoA_DH"/>
</dbReference>
<dbReference type="InterPro" id="IPR036250">
    <property type="entry name" value="AcylCo_DH-like_C"/>
</dbReference>
<dbReference type="PANTHER" id="PTHR43292">
    <property type="entry name" value="ACYL-COA DEHYDROGENASE"/>
    <property type="match status" value="1"/>
</dbReference>
<feature type="domain" description="Acyl-CoA oxidase/dehydrogenase middle" evidence="8">
    <location>
        <begin position="131"/>
        <end position="224"/>
    </location>
</feature>
<dbReference type="RefSeq" id="WP_043750999.1">
    <property type="nucleotide sequence ID" value="NZ_AQQX01000006.1"/>
</dbReference>
<name>A0A0A0EC41_9RHOB</name>
<proteinExistence type="inferred from homology"/>
<evidence type="ECO:0000313" key="10">
    <source>
        <dbReference type="EMBL" id="KGM48014.1"/>
    </source>
</evidence>
<dbReference type="OrthoDB" id="5716984at2"/>
<dbReference type="GO" id="GO:0005886">
    <property type="term" value="C:plasma membrane"/>
    <property type="evidence" value="ECO:0007669"/>
    <property type="project" value="TreeGrafter"/>
</dbReference>
<dbReference type="GO" id="GO:0050660">
    <property type="term" value="F:flavin adenine dinucleotide binding"/>
    <property type="evidence" value="ECO:0007669"/>
    <property type="project" value="InterPro"/>
</dbReference>
<evidence type="ECO:0000256" key="1">
    <source>
        <dbReference type="ARBA" id="ARBA00001974"/>
    </source>
</evidence>
<dbReference type="InterPro" id="IPR006091">
    <property type="entry name" value="Acyl-CoA_Oxase/DH_mid-dom"/>
</dbReference>
<protein>
    <submittedName>
        <fullName evidence="10">Acyl-CoA dehydrogenase</fullName>
    </submittedName>
</protein>
<dbReference type="InterPro" id="IPR013786">
    <property type="entry name" value="AcylCoA_DH/ox_N"/>
</dbReference>
<evidence type="ECO:0000259" key="9">
    <source>
        <dbReference type="Pfam" id="PF02771"/>
    </source>
</evidence>
<dbReference type="Pfam" id="PF02771">
    <property type="entry name" value="Acyl-CoA_dh_N"/>
    <property type="match status" value="1"/>
</dbReference>
<keyword evidence="4 6" id="KW-0274">FAD</keyword>
<dbReference type="EMBL" id="AQQX01000006">
    <property type="protein sequence ID" value="KGM48014.1"/>
    <property type="molecule type" value="Genomic_DNA"/>
</dbReference>
<dbReference type="Pfam" id="PF02770">
    <property type="entry name" value="Acyl-CoA_dh_M"/>
    <property type="match status" value="1"/>
</dbReference>
<dbReference type="Gene3D" id="1.20.140.10">
    <property type="entry name" value="Butyryl-CoA Dehydrogenase, subunit A, domain 3"/>
    <property type="match status" value="1"/>
</dbReference>
<comment type="cofactor">
    <cofactor evidence="1 6">
        <name>FAD</name>
        <dbReference type="ChEBI" id="CHEBI:57692"/>
    </cofactor>
</comment>
<dbReference type="SUPFAM" id="SSF47203">
    <property type="entry name" value="Acyl-CoA dehydrogenase C-terminal domain-like"/>
    <property type="match status" value="1"/>
</dbReference>
<dbReference type="STRING" id="1461694.ATO9_15600"/>
<dbReference type="SUPFAM" id="SSF56645">
    <property type="entry name" value="Acyl-CoA dehydrogenase NM domain-like"/>
    <property type="match status" value="1"/>
</dbReference>
<dbReference type="AlphaFoldDB" id="A0A0A0EC41"/>
<keyword evidence="3 6" id="KW-0285">Flavoprotein</keyword>
<dbReference type="InterPro" id="IPR046373">
    <property type="entry name" value="Acyl-CoA_Oxase/DH_mid-dom_sf"/>
</dbReference>
<dbReference type="eggNOG" id="COG1960">
    <property type="taxonomic scope" value="Bacteria"/>
</dbReference>
<dbReference type="Gene3D" id="1.10.540.10">
    <property type="entry name" value="Acyl-CoA dehydrogenase/oxidase, N-terminal domain"/>
    <property type="match status" value="1"/>
</dbReference>
<evidence type="ECO:0000256" key="2">
    <source>
        <dbReference type="ARBA" id="ARBA00009347"/>
    </source>
</evidence>
<keyword evidence="11" id="KW-1185">Reference proteome</keyword>
<evidence type="ECO:0000313" key="11">
    <source>
        <dbReference type="Proteomes" id="UP000030004"/>
    </source>
</evidence>